<evidence type="ECO:0000256" key="1">
    <source>
        <dbReference type="SAM" id="MobiDB-lite"/>
    </source>
</evidence>
<proteinExistence type="predicted"/>
<comment type="caution">
    <text evidence="2">The sequence shown here is derived from an EMBL/GenBank/DDBJ whole genome shotgun (WGS) entry which is preliminary data.</text>
</comment>
<gene>
    <name evidence="2" type="ORF">OS493_019089</name>
</gene>
<reference evidence="2" key="1">
    <citation type="submission" date="2023-01" db="EMBL/GenBank/DDBJ databases">
        <title>Genome assembly of the deep-sea coral Lophelia pertusa.</title>
        <authorList>
            <person name="Herrera S."/>
            <person name="Cordes E."/>
        </authorList>
    </citation>
    <scope>NUCLEOTIDE SEQUENCE</scope>
    <source>
        <strain evidence="2">USNM1676648</strain>
        <tissue evidence="2">Polyp</tissue>
    </source>
</reference>
<sequence>MARGRRGRPISTRASHDAGRGSETRRRIRSCVVPVHVETTERASRSRSRRSHSRSRSRLVELRAARRVQVCLLDAYVVVHVERVILVAAPNHMKALEAKSQEVEDVKEQLNTLKRKASETEPEFKYKSNKKQFKFNLEVKKKFSQTVERAGADDALKKIANAGMSLIDSRNKLISIADRDGWDAVEFFEADPLTNQGSYEPAQNVIDINDIH</sequence>
<dbReference type="Proteomes" id="UP001163046">
    <property type="component" value="Unassembled WGS sequence"/>
</dbReference>
<feature type="region of interest" description="Disordered" evidence="1">
    <location>
        <begin position="1"/>
        <end position="58"/>
    </location>
</feature>
<dbReference type="AlphaFoldDB" id="A0A9W9YNC6"/>
<organism evidence="2 3">
    <name type="scientific">Desmophyllum pertusum</name>
    <dbReference type="NCBI Taxonomy" id="174260"/>
    <lineage>
        <taxon>Eukaryota</taxon>
        <taxon>Metazoa</taxon>
        <taxon>Cnidaria</taxon>
        <taxon>Anthozoa</taxon>
        <taxon>Hexacorallia</taxon>
        <taxon>Scleractinia</taxon>
        <taxon>Caryophylliina</taxon>
        <taxon>Caryophylliidae</taxon>
        <taxon>Desmophyllum</taxon>
    </lineage>
</organism>
<protein>
    <submittedName>
        <fullName evidence="2">Uncharacterized protein</fullName>
    </submittedName>
</protein>
<dbReference type="EMBL" id="MU827312">
    <property type="protein sequence ID" value="KAJ7360002.1"/>
    <property type="molecule type" value="Genomic_DNA"/>
</dbReference>
<dbReference type="OrthoDB" id="5989862at2759"/>
<evidence type="ECO:0000313" key="2">
    <source>
        <dbReference type="EMBL" id="KAJ7360002.1"/>
    </source>
</evidence>
<name>A0A9W9YNC6_9CNID</name>
<feature type="compositionally biased region" description="Basic and acidic residues" evidence="1">
    <location>
        <begin position="14"/>
        <end position="25"/>
    </location>
</feature>
<keyword evidence="3" id="KW-1185">Reference proteome</keyword>
<accession>A0A9W9YNC6</accession>
<feature type="compositionally biased region" description="Basic residues" evidence="1">
    <location>
        <begin position="45"/>
        <end position="57"/>
    </location>
</feature>
<evidence type="ECO:0000313" key="3">
    <source>
        <dbReference type="Proteomes" id="UP001163046"/>
    </source>
</evidence>